<feature type="transmembrane region" description="Helical" evidence="7">
    <location>
        <begin position="173"/>
        <end position="191"/>
    </location>
</feature>
<proteinExistence type="inferred from homology"/>
<feature type="transmembrane region" description="Helical" evidence="7">
    <location>
        <begin position="227"/>
        <end position="251"/>
    </location>
</feature>
<protein>
    <recommendedName>
        <fullName evidence="7">XK-related protein</fullName>
    </recommendedName>
</protein>
<dbReference type="EMBL" id="KV935782">
    <property type="protein sequence ID" value="PIO30309.1"/>
    <property type="molecule type" value="Genomic_DNA"/>
</dbReference>
<evidence type="ECO:0000256" key="6">
    <source>
        <dbReference type="ARBA" id="ARBA00023136"/>
    </source>
</evidence>
<name>A0A2G9RQX2_AQUCT</name>
<accession>A0A2G9RQX2</accession>
<dbReference type="Proteomes" id="UP000228934">
    <property type="component" value="Unassembled WGS sequence"/>
</dbReference>
<feature type="transmembrane region" description="Helical" evidence="7">
    <location>
        <begin position="57"/>
        <end position="80"/>
    </location>
</feature>
<keyword evidence="4 7" id="KW-0812">Transmembrane</keyword>
<feature type="transmembrane region" description="Helical" evidence="7">
    <location>
        <begin position="23"/>
        <end position="45"/>
    </location>
</feature>
<evidence type="ECO:0000256" key="3">
    <source>
        <dbReference type="ARBA" id="ARBA00022475"/>
    </source>
</evidence>
<keyword evidence="5 7" id="KW-1133">Transmembrane helix</keyword>
<dbReference type="OrthoDB" id="8190653at2759"/>
<feature type="transmembrane region" description="Helical" evidence="7">
    <location>
        <begin position="272"/>
        <end position="289"/>
    </location>
</feature>
<feature type="transmembrane region" description="Helical" evidence="7">
    <location>
        <begin position="326"/>
        <end position="352"/>
    </location>
</feature>
<reference evidence="9" key="1">
    <citation type="journal article" date="2017" name="Nat. Commun.">
        <title>The North American bullfrog draft genome provides insight into hormonal regulation of long noncoding RNA.</title>
        <authorList>
            <person name="Hammond S.A."/>
            <person name="Warren R.L."/>
            <person name="Vandervalk B.P."/>
            <person name="Kucuk E."/>
            <person name="Khan H."/>
            <person name="Gibb E.A."/>
            <person name="Pandoh P."/>
            <person name="Kirk H."/>
            <person name="Zhao Y."/>
            <person name="Jones M."/>
            <person name="Mungall A.J."/>
            <person name="Coope R."/>
            <person name="Pleasance S."/>
            <person name="Moore R.A."/>
            <person name="Holt R.A."/>
            <person name="Round J.M."/>
            <person name="Ohora S."/>
            <person name="Walle B.V."/>
            <person name="Veldhoen N."/>
            <person name="Helbing C.C."/>
            <person name="Birol I."/>
        </authorList>
    </citation>
    <scope>NUCLEOTIDE SEQUENCE [LARGE SCALE GENOMIC DNA]</scope>
</reference>
<evidence type="ECO:0000256" key="2">
    <source>
        <dbReference type="ARBA" id="ARBA00008789"/>
    </source>
</evidence>
<keyword evidence="3" id="KW-1003">Cell membrane</keyword>
<evidence type="ECO:0000256" key="7">
    <source>
        <dbReference type="RuleBase" id="RU910716"/>
    </source>
</evidence>
<dbReference type="GO" id="GO:0005886">
    <property type="term" value="C:plasma membrane"/>
    <property type="evidence" value="ECO:0007669"/>
    <property type="project" value="UniProtKB-SubCell"/>
</dbReference>
<comment type="similarity">
    <text evidence="2 7">Belongs to the XK family.</text>
</comment>
<dbReference type="PANTHER" id="PTHR16024:SF13">
    <property type="entry name" value="XK-RELATED PROTEIN 9"/>
    <property type="match status" value="1"/>
</dbReference>
<evidence type="ECO:0000256" key="4">
    <source>
        <dbReference type="ARBA" id="ARBA00022692"/>
    </source>
</evidence>
<dbReference type="AlphaFoldDB" id="A0A2G9RQX2"/>
<organism evidence="8 9">
    <name type="scientific">Aquarana catesbeiana</name>
    <name type="common">American bullfrog</name>
    <name type="synonym">Rana catesbeiana</name>
    <dbReference type="NCBI Taxonomy" id="8400"/>
    <lineage>
        <taxon>Eukaryota</taxon>
        <taxon>Metazoa</taxon>
        <taxon>Chordata</taxon>
        <taxon>Craniata</taxon>
        <taxon>Vertebrata</taxon>
        <taxon>Euteleostomi</taxon>
        <taxon>Amphibia</taxon>
        <taxon>Batrachia</taxon>
        <taxon>Anura</taxon>
        <taxon>Neobatrachia</taxon>
        <taxon>Ranoidea</taxon>
        <taxon>Ranidae</taxon>
        <taxon>Aquarana</taxon>
    </lineage>
</organism>
<feature type="transmembrane region" description="Helical" evidence="7">
    <location>
        <begin position="295"/>
        <end position="319"/>
    </location>
</feature>
<dbReference type="Pfam" id="PF09815">
    <property type="entry name" value="XK-related"/>
    <property type="match status" value="1"/>
</dbReference>
<dbReference type="PANTHER" id="PTHR16024">
    <property type="entry name" value="XK-RELATED PROTEIN"/>
    <property type="match status" value="1"/>
</dbReference>
<sequence length="387" mass="44564">MGFLEKWYNTILPGCWTMSFTKWNFFMTIFGALSFFFDIGIDLWITFKYFQQGHPVFGLLTIFFVLVSTLIIQAFSYTWFKDDNQGDSFCKLKGILFLHIFLLGAFVRYMHVIKYGFQVSYDPQKKNCAETKKRAVDAMTDLSMLKCFKTYLENAPQLILQIYILMEHERITIFQYASILVSVTSIAWSTVDYQMSLRKSLPGKKGISVGAPMFSYVFYKWFTLTSWIVSIVFLLNCSVNLFTGLVVVLGLSGFFWACKEQTNFCRTQRMEFLYRTVVGIILVFTFFNIKGSRTLVPITIYYVVRTLATSGILALCFYLRPIFINTLVFVILSIAVVVALGLGIISLILYYACFHPSLRLLGQNMEDTVDGPICTIGRPRIEQFIMP</sequence>
<evidence type="ECO:0000313" key="9">
    <source>
        <dbReference type="Proteomes" id="UP000228934"/>
    </source>
</evidence>
<evidence type="ECO:0000256" key="5">
    <source>
        <dbReference type="ARBA" id="ARBA00022989"/>
    </source>
</evidence>
<comment type="subcellular location">
    <subcellularLocation>
        <location evidence="1">Cell membrane</location>
        <topology evidence="1">Multi-pass membrane protein</topology>
    </subcellularLocation>
    <subcellularLocation>
        <location evidence="7">Membrane</location>
        <topology evidence="7">Multi-pass membrane protein</topology>
    </subcellularLocation>
</comment>
<dbReference type="InterPro" id="IPR018629">
    <property type="entry name" value="XK-rel"/>
</dbReference>
<feature type="transmembrane region" description="Helical" evidence="7">
    <location>
        <begin position="92"/>
        <end position="110"/>
    </location>
</feature>
<evidence type="ECO:0000313" key="8">
    <source>
        <dbReference type="EMBL" id="PIO30309.1"/>
    </source>
</evidence>
<keyword evidence="6 7" id="KW-0472">Membrane</keyword>
<evidence type="ECO:0000256" key="1">
    <source>
        <dbReference type="ARBA" id="ARBA00004651"/>
    </source>
</evidence>
<keyword evidence="9" id="KW-1185">Reference proteome</keyword>
<dbReference type="InterPro" id="IPR050895">
    <property type="entry name" value="XK-related_scramblase"/>
</dbReference>
<gene>
    <name evidence="8" type="ORF">AB205_0017870</name>
</gene>